<evidence type="ECO:0000313" key="3">
    <source>
        <dbReference type="Proteomes" id="UP000095751"/>
    </source>
</evidence>
<name>A0A1E7F569_9STRA</name>
<accession>A0A1E7F569</accession>
<dbReference type="OrthoDB" id="44864at2759"/>
<dbReference type="AlphaFoldDB" id="A0A1E7F569"/>
<reference evidence="2 3" key="1">
    <citation type="submission" date="2016-09" db="EMBL/GenBank/DDBJ databases">
        <title>Extensive genetic diversity and differential bi-allelic expression allows diatom success in the polar Southern Ocean.</title>
        <authorList>
            <consortium name="DOE Joint Genome Institute"/>
            <person name="Mock T."/>
            <person name="Otillar R.P."/>
            <person name="Strauss J."/>
            <person name="Dupont C."/>
            <person name="Frickenhaus S."/>
            <person name="Maumus F."/>
            <person name="Mcmullan M."/>
            <person name="Sanges R."/>
            <person name="Schmutz J."/>
            <person name="Toseland A."/>
            <person name="Valas R."/>
            <person name="Veluchamy A."/>
            <person name="Ward B.J."/>
            <person name="Allen A."/>
            <person name="Barry K."/>
            <person name="Falciatore A."/>
            <person name="Ferrante M."/>
            <person name="Fortunato A.E."/>
            <person name="Gloeckner G."/>
            <person name="Gruber A."/>
            <person name="Hipkin R."/>
            <person name="Janech M."/>
            <person name="Kroth P."/>
            <person name="Leese F."/>
            <person name="Lindquist E."/>
            <person name="Lyon B.R."/>
            <person name="Martin J."/>
            <person name="Mayer C."/>
            <person name="Parker M."/>
            <person name="Quesneville H."/>
            <person name="Raymond J."/>
            <person name="Uhlig C."/>
            <person name="Valentin K.U."/>
            <person name="Worden A.Z."/>
            <person name="Armbrust E.V."/>
            <person name="Bowler C."/>
            <person name="Green B."/>
            <person name="Moulton V."/>
            <person name="Van Oosterhout C."/>
            <person name="Grigoriev I."/>
        </authorList>
    </citation>
    <scope>NUCLEOTIDE SEQUENCE [LARGE SCALE GENOMIC DNA]</scope>
    <source>
        <strain evidence="2 3">CCMP1102</strain>
    </source>
</reference>
<protein>
    <submittedName>
        <fullName evidence="2">Uncharacterized protein</fullName>
    </submittedName>
</protein>
<feature type="transmembrane region" description="Helical" evidence="1">
    <location>
        <begin position="234"/>
        <end position="257"/>
    </location>
</feature>
<keyword evidence="3" id="KW-1185">Reference proteome</keyword>
<evidence type="ECO:0000313" key="2">
    <source>
        <dbReference type="EMBL" id="OEU13287.1"/>
    </source>
</evidence>
<evidence type="ECO:0000256" key="1">
    <source>
        <dbReference type="SAM" id="Phobius"/>
    </source>
</evidence>
<keyword evidence="1" id="KW-1133">Transmembrane helix</keyword>
<feature type="transmembrane region" description="Helical" evidence="1">
    <location>
        <begin position="277"/>
        <end position="299"/>
    </location>
</feature>
<proteinExistence type="predicted"/>
<keyword evidence="1" id="KW-0812">Transmembrane</keyword>
<dbReference type="EMBL" id="KV784361">
    <property type="protein sequence ID" value="OEU13287.1"/>
    <property type="molecule type" value="Genomic_DNA"/>
</dbReference>
<dbReference type="KEGG" id="fcy:FRACYDRAFT_241624"/>
<gene>
    <name evidence="2" type="ORF">FRACYDRAFT_241624</name>
</gene>
<feature type="transmembrane region" description="Helical" evidence="1">
    <location>
        <begin position="169"/>
        <end position="186"/>
    </location>
</feature>
<dbReference type="InParanoid" id="A0A1E7F569"/>
<sequence>MSPLRQQELNNPHREWRPILVTFWTCHFAASILIITWVISLSQNGEDHKYITADVNALFGDDGTKGGSQCIKAYVDVYASSMDETGALICCLSTDVSDGICRSMPWYLYLVKRLARFPEVILISLFPLLVRGMYCLVTLCQQRGVVVASSDNVELKRQQEINTLTRRRLCLYIGLTQIRWWILYLLSNAIESQIVDAVAGGGDDDDGCWYDSLLRGGDHNSCKGKAFDYSDHIVLYWAQILPIVLTEALYSFVAPYWRFDNRAPTRTTTKLLKPVRLVPTILIAGVIYIYIISFVGTYSTAAYYHTFPEVIVGYLISLLIQIPLFLIQCTSLMENVRNYFFGRGMMQSS</sequence>
<feature type="transmembrane region" description="Helical" evidence="1">
    <location>
        <begin position="311"/>
        <end position="333"/>
    </location>
</feature>
<organism evidence="2 3">
    <name type="scientific">Fragilariopsis cylindrus CCMP1102</name>
    <dbReference type="NCBI Taxonomy" id="635003"/>
    <lineage>
        <taxon>Eukaryota</taxon>
        <taxon>Sar</taxon>
        <taxon>Stramenopiles</taxon>
        <taxon>Ochrophyta</taxon>
        <taxon>Bacillariophyta</taxon>
        <taxon>Bacillariophyceae</taxon>
        <taxon>Bacillariophycidae</taxon>
        <taxon>Bacillariales</taxon>
        <taxon>Bacillariaceae</taxon>
        <taxon>Fragilariopsis</taxon>
    </lineage>
</organism>
<dbReference type="Proteomes" id="UP000095751">
    <property type="component" value="Unassembled WGS sequence"/>
</dbReference>
<keyword evidence="1" id="KW-0472">Membrane</keyword>
<feature type="transmembrane region" description="Helical" evidence="1">
    <location>
        <begin position="21"/>
        <end position="40"/>
    </location>
</feature>